<dbReference type="AlphaFoldDB" id="A0A0A9EKX7"/>
<dbReference type="EMBL" id="GBRH01198272">
    <property type="protein sequence ID" value="JAD99623.1"/>
    <property type="molecule type" value="Transcribed_RNA"/>
</dbReference>
<name>A0A0A9EKX7_ARUDO</name>
<reference evidence="2" key="2">
    <citation type="journal article" date="2015" name="Data Brief">
        <title>Shoot transcriptome of the giant reed, Arundo donax.</title>
        <authorList>
            <person name="Barrero R.A."/>
            <person name="Guerrero F.D."/>
            <person name="Moolhuijzen P."/>
            <person name="Goolsby J.A."/>
            <person name="Tidwell J."/>
            <person name="Bellgard S.E."/>
            <person name="Bellgard M.I."/>
        </authorList>
    </citation>
    <scope>NUCLEOTIDE SEQUENCE</scope>
    <source>
        <tissue evidence="2">Shoot tissue taken approximately 20 cm above the soil surface</tissue>
    </source>
</reference>
<feature type="transmembrane region" description="Helical" evidence="1">
    <location>
        <begin position="14"/>
        <end position="33"/>
    </location>
</feature>
<accession>A0A0A9EKX7</accession>
<organism evidence="2">
    <name type="scientific">Arundo donax</name>
    <name type="common">Giant reed</name>
    <name type="synonym">Donax arundinaceus</name>
    <dbReference type="NCBI Taxonomy" id="35708"/>
    <lineage>
        <taxon>Eukaryota</taxon>
        <taxon>Viridiplantae</taxon>
        <taxon>Streptophyta</taxon>
        <taxon>Embryophyta</taxon>
        <taxon>Tracheophyta</taxon>
        <taxon>Spermatophyta</taxon>
        <taxon>Magnoliopsida</taxon>
        <taxon>Liliopsida</taxon>
        <taxon>Poales</taxon>
        <taxon>Poaceae</taxon>
        <taxon>PACMAD clade</taxon>
        <taxon>Arundinoideae</taxon>
        <taxon>Arundineae</taxon>
        <taxon>Arundo</taxon>
    </lineage>
</organism>
<reference evidence="2" key="1">
    <citation type="submission" date="2014-09" db="EMBL/GenBank/DDBJ databases">
        <authorList>
            <person name="Magalhaes I.L.F."/>
            <person name="Oliveira U."/>
            <person name="Santos F.R."/>
            <person name="Vidigal T.H.D.A."/>
            <person name="Brescovit A.D."/>
            <person name="Santos A.J."/>
        </authorList>
    </citation>
    <scope>NUCLEOTIDE SEQUENCE</scope>
    <source>
        <tissue evidence="2">Shoot tissue taken approximately 20 cm above the soil surface</tissue>
    </source>
</reference>
<evidence type="ECO:0000313" key="2">
    <source>
        <dbReference type="EMBL" id="JAD99623.1"/>
    </source>
</evidence>
<evidence type="ECO:0000256" key="1">
    <source>
        <dbReference type="SAM" id="Phobius"/>
    </source>
</evidence>
<protein>
    <submittedName>
        <fullName evidence="2">Uncharacterized protein</fullName>
    </submittedName>
</protein>
<keyword evidence="1" id="KW-0472">Membrane</keyword>
<sequence>MTFNSVGHQPIHNLHVPIVAGYTVLLTVSLVITRGAMTKLYHH</sequence>
<keyword evidence="1" id="KW-0812">Transmembrane</keyword>
<keyword evidence="1" id="KW-1133">Transmembrane helix</keyword>
<proteinExistence type="predicted"/>